<gene>
    <name evidence="5" type="ORF">WKV53_16565</name>
</gene>
<evidence type="ECO:0000259" key="4">
    <source>
        <dbReference type="PROSITE" id="PS50106"/>
    </source>
</evidence>
<keyword evidence="6" id="KW-1185">Reference proteome</keyword>
<keyword evidence="3" id="KW-0378">Hydrolase</keyword>
<dbReference type="InterPro" id="IPR001478">
    <property type="entry name" value="PDZ"/>
</dbReference>
<evidence type="ECO:0000256" key="3">
    <source>
        <dbReference type="ARBA" id="ARBA00022801"/>
    </source>
</evidence>
<dbReference type="SUPFAM" id="SSF50156">
    <property type="entry name" value="PDZ domain-like"/>
    <property type="match status" value="2"/>
</dbReference>
<dbReference type="PRINTS" id="PR00834">
    <property type="entry name" value="PROTEASES2C"/>
</dbReference>
<dbReference type="InterPro" id="IPR009003">
    <property type="entry name" value="Peptidase_S1_PA"/>
</dbReference>
<dbReference type="Pfam" id="PF13365">
    <property type="entry name" value="Trypsin_2"/>
    <property type="match status" value="1"/>
</dbReference>
<dbReference type="SMART" id="SM00228">
    <property type="entry name" value="PDZ"/>
    <property type="match status" value="2"/>
</dbReference>
<organism evidence="5 6">
    <name type="scientific">Luteolibacter soli</name>
    <dbReference type="NCBI Taxonomy" id="3135280"/>
    <lineage>
        <taxon>Bacteria</taxon>
        <taxon>Pseudomonadati</taxon>
        <taxon>Verrucomicrobiota</taxon>
        <taxon>Verrucomicrobiia</taxon>
        <taxon>Verrucomicrobiales</taxon>
        <taxon>Verrucomicrobiaceae</taxon>
        <taxon>Luteolibacter</taxon>
    </lineage>
</organism>
<dbReference type="PROSITE" id="PS50106">
    <property type="entry name" value="PDZ"/>
    <property type="match status" value="1"/>
</dbReference>
<dbReference type="Pfam" id="PF13180">
    <property type="entry name" value="PDZ_2"/>
    <property type="match status" value="1"/>
</dbReference>
<dbReference type="Gene3D" id="2.30.42.10">
    <property type="match status" value="2"/>
</dbReference>
<evidence type="ECO:0000256" key="2">
    <source>
        <dbReference type="ARBA" id="ARBA00022670"/>
    </source>
</evidence>
<proteinExistence type="inferred from homology"/>
<comment type="caution">
    <text evidence="5">The sequence shown here is derived from an EMBL/GenBank/DDBJ whole genome shotgun (WGS) entry which is preliminary data.</text>
</comment>
<evidence type="ECO:0000313" key="5">
    <source>
        <dbReference type="EMBL" id="MEK7952127.1"/>
    </source>
</evidence>
<sequence length="494" mass="51583">MGHSCPTLFNPIGDTNVVSPFLPKTVFHPKPLLLLGLALTATAADPPRLPADQAAGLCQLDASPAPAVEAPRQTSFAPLLEKVTPSVVSIFPAMILTDPTEAGPLERFFGKEGEADNESEGPQERITSMGSGVIVSNDGWIVTNSHVVHLQNGKIADTFFVELYDHRRFHATIAGADSATDLALLKIDAKDLSPLKFADSEQVKAGDLVFAVGNPFQVGITCTMGMVSATRRSNLGIGGSSAFESYIQTDAAINPGNSGGALVDATGRLVGINTAIWGGVGGNVGIGFAIPSNLVRHIAAKLAEDGKVTRGFFGISSSGVDDKKAEKVKLPKVAGAAIDAVMENSPAGKAGLQAGDIVVKAAGKPVISRGDLRFELSLVKPGDAIELVYWRDGAEHTASLISATEPSKEANLDNARIDKLQGVTFQVKDGKILVGEVTSPEAKKAGLEAGMVIIAVNGTEITDLSSLETALRNGVNKVQTRLNRVENTLALRAE</sequence>
<dbReference type="PANTHER" id="PTHR22939">
    <property type="entry name" value="SERINE PROTEASE FAMILY S1C HTRA-RELATED"/>
    <property type="match status" value="1"/>
</dbReference>
<comment type="similarity">
    <text evidence="1">Belongs to the peptidase S1C family.</text>
</comment>
<keyword evidence="2" id="KW-0645">Protease</keyword>
<dbReference type="EMBL" id="JBBUKT010000006">
    <property type="protein sequence ID" value="MEK7952127.1"/>
    <property type="molecule type" value="Genomic_DNA"/>
</dbReference>
<evidence type="ECO:0000256" key="1">
    <source>
        <dbReference type="ARBA" id="ARBA00010541"/>
    </source>
</evidence>
<dbReference type="SUPFAM" id="SSF50494">
    <property type="entry name" value="Trypsin-like serine proteases"/>
    <property type="match status" value="1"/>
</dbReference>
<dbReference type="PANTHER" id="PTHR22939:SF129">
    <property type="entry name" value="SERINE PROTEASE HTRA2, MITOCHONDRIAL"/>
    <property type="match status" value="1"/>
</dbReference>
<name>A0ABU9AYQ4_9BACT</name>
<dbReference type="Gene3D" id="2.40.10.120">
    <property type="match status" value="1"/>
</dbReference>
<dbReference type="InterPro" id="IPR001940">
    <property type="entry name" value="Peptidase_S1C"/>
</dbReference>
<dbReference type="Proteomes" id="UP001371305">
    <property type="component" value="Unassembled WGS sequence"/>
</dbReference>
<reference evidence="5 6" key="1">
    <citation type="submission" date="2024-04" db="EMBL/GenBank/DDBJ databases">
        <title>Luteolibacter sp. isolated from soil.</title>
        <authorList>
            <person name="An J."/>
        </authorList>
    </citation>
    <scope>NUCLEOTIDE SEQUENCE [LARGE SCALE GENOMIC DNA]</scope>
    <source>
        <strain evidence="5 6">Y139</strain>
    </source>
</reference>
<accession>A0ABU9AYQ4</accession>
<feature type="domain" description="PDZ" evidence="4">
    <location>
        <begin position="302"/>
        <end position="393"/>
    </location>
</feature>
<dbReference type="InterPro" id="IPR036034">
    <property type="entry name" value="PDZ_sf"/>
</dbReference>
<protein>
    <submittedName>
        <fullName evidence="5">Trypsin-like peptidase domain-containing protein</fullName>
    </submittedName>
</protein>
<evidence type="ECO:0000313" key="6">
    <source>
        <dbReference type="Proteomes" id="UP001371305"/>
    </source>
</evidence>
<dbReference type="RefSeq" id="WP_341405885.1">
    <property type="nucleotide sequence ID" value="NZ_JBBUKT010000006.1"/>
</dbReference>